<protein>
    <submittedName>
        <fullName evidence="1">Uncharacterized protein</fullName>
    </submittedName>
</protein>
<dbReference type="RefSeq" id="WP_112149494.1">
    <property type="nucleotide sequence ID" value="NZ_NGJK01000036.1"/>
</dbReference>
<proteinExistence type="predicted"/>
<dbReference type="Proteomes" id="UP000248557">
    <property type="component" value="Unassembled WGS sequence"/>
</dbReference>
<evidence type="ECO:0000313" key="1">
    <source>
        <dbReference type="EMBL" id="RAP03173.1"/>
    </source>
</evidence>
<evidence type="ECO:0000313" key="2">
    <source>
        <dbReference type="Proteomes" id="UP000248557"/>
    </source>
</evidence>
<comment type="caution">
    <text evidence="1">The sequence shown here is derived from an EMBL/GenBank/DDBJ whole genome shotgun (WGS) entry which is preliminary data.</text>
</comment>
<reference evidence="1 2" key="1">
    <citation type="submission" date="2017-05" db="EMBL/GenBank/DDBJ databases">
        <title>Host range expansion of the Methanosphaera genus to humans and monogastric animals involves recent and extensive reduction in genome content.</title>
        <authorList>
            <person name="Hoedt E.C."/>
            <person name="Volmer J.G."/>
            <person name="Parks D.H."/>
            <person name="Rosewarne C.P."/>
            <person name="Denman S.E."/>
            <person name="Mcsweeney C.S."/>
            <person name="O Cuiv P."/>
            <person name="Hugenholtz P."/>
            <person name="Tyson G.W."/>
            <person name="Morrison M."/>
        </authorList>
    </citation>
    <scope>NUCLEOTIDE SEQUENCE [LARGE SCALE GENOMIC DNA]</scope>
    <source>
        <strain evidence="1 2">PA5</strain>
    </source>
</reference>
<dbReference type="EMBL" id="NGJK01000036">
    <property type="protein sequence ID" value="RAP03173.1"/>
    <property type="molecule type" value="Genomic_DNA"/>
</dbReference>
<name>A0A328Q0Y9_9EURY</name>
<dbReference type="AlphaFoldDB" id="A0A328Q0Y9"/>
<gene>
    <name evidence="1" type="ORF">CA615_03670</name>
</gene>
<accession>A0A328Q0Y9</accession>
<organism evidence="1 2">
    <name type="scientific">Methanosphaera stadtmanae</name>
    <dbReference type="NCBI Taxonomy" id="2317"/>
    <lineage>
        <taxon>Archaea</taxon>
        <taxon>Methanobacteriati</taxon>
        <taxon>Methanobacteriota</taxon>
        <taxon>Methanomada group</taxon>
        <taxon>Methanobacteria</taxon>
        <taxon>Methanobacteriales</taxon>
        <taxon>Methanobacteriaceae</taxon>
        <taxon>Methanosphaera</taxon>
    </lineage>
</organism>
<sequence length="188" mass="22310">MSHKTKKLEILDIDDIKSLENKNLSKKVNHYLQKTLFTIRILFRHNEENIDDLIDFYYYIEDVLDDKIYLDEDELKILIYRVTDLVLNIEDYGVCGGSILIEPLSQLEGALLLELEKFKLKILHEEDELWQEIIDSQIKDNEVEFNVLIKILGEGDVGTIKKEVATLLKQNYQQEYLTYLSRKDYLEY</sequence>